<dbReference type="InterPro" id="IPR033120">
    <property type="entry name" value="HOTDOG_ACOT"/>
</dbReference>
<evidence type="ECO:0000256" key="3">
    <source>
        <dbReference type="PROSITE-ProRule" id="PRU01106"/>
    </source>
</evidence>
<dbReference type="PANTHER" id="PTHR11049:SF16">
    <property type="entry name" value="PROTEIN VDLD"/>
    <property type="match status" value="1"/>
</dbReference>
<reference evidence="5" key="1">
    <citation type="submission" date="2020-02" db="EMBL/GenBank/DDBJ databases">
        <authorList>
            <person name="Meier V. D."/>
        </authorList>
    </citation>
    <scope>NUCLEOTIDE SEQUENCE</scope>
    <source>
        <strain evidence="5">AVDCRST_MAG22</strain>
    </source>
</reference>
<proteinExistence type="inferred from homology"/>
<dbReference type="GO" id="GO:0052816">
    <property type="term" value="F:long-chain fatty acyl-CoA hydrolase activity"/>
    <property type="evidence" value="ECO:0007669"/>
    <property type="project" value="TreeGrafter"/>
</dbReference>
<dbReference type="SUPFAM" id="SSF54637">
    <property type="entry name" value="Thioesterase/thiol ester dehydrase-isomerase"/>
    <property type="match status" value="1"/>
</dbReference>
<gene>
    <name evidence="5" type="ORF">AVDCRST_MAG22-1709</name>
</gene>
<dbReference type="Gene3D" id="3.10.129.10">
    <property type="entry name" value="Hotdog Thioesterase"/>
    <property type="match status" value="1"/>
</dbReference>
<accession>A0A6J4PEB9</accession>
<dbReference type="PROSITE" id="PS51770">
    <property type="entry name" value="HOTDOG_ACOT"/>
    <property type="match status" value="1"/>
</dbReference>
<dbReference type="Pfam" id="PF03061">
    <property type="entry name" value="4HBT"/>
    <property type="match status" value="1"/>
</dbReference>
<evidence type="ECO:0000259" key="4">
    <source>
        <dbReference type="PROSITE" id="PS51770"/>
    </source>
</evidence>
<protein>
    <submittedName>
        <fullName evidence="5">Cytosolic long-chain acyl-CoA thioester hydrolase family protein</fullName>
    </submittedName>
</protein>
<dbReference type="GO" id="GO:0005829">
    <property type="term" value="C:cytosol"/>
    <property type="evidence" value="ECO:0007669"/>
    <property type="project" value="TreeGrafter"/>
</dbReference>
<dbReference type="AlphaFoldDB" id="A0A6J4PEB9"/>
<evidence type="ECO:0000256" key="2">
    <source>
        <dbReference type="ARBA" id="ARBA00022801"/>
    </source>
</evidence>
<dbReference type="CDD" id="cd03442">
    <property type="entry name" value="BFIT_BACH"/>
    <property type="match status" value="1"/>
</dbReference>
<dbReference type="GO" id="GO:0006637">
    <property type="term" value="P:acyl-CoA metabolic process"/>
    <property type="evidence" value="ECO:0007669"/>
    <property type="project" value="TreeGrafter"/>
</dbReference>
<organism evidence="5">
    <name type="scientific">uncultured Rubrobacteraceae bacterium</name>
    <dbReference type="NCBI Taxonomy" id="349277"/>
    <lineage>
        <taxon>Bacteria</taxon>
        <taxon>Bacillati</taxon>
        <taxon>Actinomycetota</taxon>
        <taxon>Rubrobacteria</taxon>
        <taxon>Rubrobacterales</taxon>
        <taxon>Rubrobacteraceae</taxon>
        <taxon>environmental samples</taxon>
    </lineage>
</organism>
<dbReference type="PANTHER" id="PTHR11049">
    <property type="entry name" value="ACYL COENZYME A THIOESTER HYDROLASE"/>
    <property type="match status" value="1"/>
</dbReference>
<dbReference type="InterPro" id="IPR040170">
    <property type="entry name" value="Cytosol_ACT"/>
</dbReference>
<keyword evidence="2 3" id="KW-0378">Hydrolase</keyword>
<dbReference type="InterPro" id="IPR006683">
    <property type="entry name" value="Thioestr_dom"/>
</dbReference>
<evidence type="ECO:0000256" key="1">
    <source>
        <dbReference type="ARBA" id="ARBA00010458"/>
    </source>
</evidence>
<comment type="similarity">
    <text evidence="1">Belongs to the acyl coenzyme A hydrolase family.</text>
</comment>
<sequence>MPEREQEITLRFLAEPTDVNFGGKVHGGAVMKWIDQAGYACAVGWSGQYCVTVYVGGIRFHRPVLIGNMVEVSAKLIHTGRTSLHVAVEVSAGDPKEGLYTKTTQCVIVFVALDDGGTPVEVNRWEPKSEQDVALERYARRLMELREDTEKEMGPHGVVL</sequence>
<dbReference type="EMBL" id="CADCUV010000069">
    <property type="protein sequence ID" value="CAA9408553.1"/>
    <property type="molecule type" value="Genomic_DNA"/>
</dbReference>
<name>A0A6J4PEB9_9ACTN</name>
<feature type="domain" description="HotDog ACOT-type" evidence="4">
    <location>
        <begin position="4"/>
        <end position="116"/>
    </location>
</feature>
<dbReference type="InterPro" id="IPR029069">
    <property type="entry name" value="HotDog_dom_sf"/>
</dbReference>
<evidence type="ECO:0000313" key="5">
    <source>
        <dbReference type="EMBL" id="CAA9408553.1"/>
    </source>
</evidence>